<dbReference type="GO" id="GO:0071949">
    <property type="term" value="F:FAD binding"/>
    <property type="evidence" value="ECO:0007669"/>
    <property type="project" value="InterPro"/>
</dbReference>
<dbReference type="SUPFAM" id="SSF55103">
    <property type="entry name" value="FAD-linked oxidases, C-terminal domain"/>
    <property type="match status" value="1"/>
</dbReference>
<keyword evidence="11" id="KW-1185">Reference proteome</keyword>
<dbReference type="PROSITE" id="PS51387">
    <property type="entry name" value="FAD_PCMH"/>
    <property type="match status" value="1"/>
</dbReference>
<dbReference type="InterPro" id="IPR015345">
    <property type="entry name" value="Cytokinin_DH_FAD/cytokin-bd"/>
</dbReference>
<keyword evidence="6" id="KW-0560">Oxidoreductase</keyword>
<evidence type="ECO:0000256" key="7">
    <source>
        <dbReference type="ARBA" id="ARBA00048224"/>
    </source>
</evidence>
<evidence type="ECO:0000313" key="10">
    <source>
        <dbReference type="EMBL" id="PWA55986.1"/>
    </source>
</evidence>
<dbReference type="InterPro" id="IPR036318">
    <property type="entry name" value="FAD-bd_PCMH-like_sf"/>
</dbReference>
<comment type="similarity">
    <text evidence="2">Belongs to the oxygen-dependent FAD-linked oxidoreductase family.</text>
</comment>
<comment type="caution">
    <text evidence="10">The sequence shown here is derived from an EMBL/GenBank/DDBJ whole genome shotgun (WGS) entry which is preliminary data.</text>
</comment>
<dbReference type="PANTHER" id="PTHR13878">
    <property type="entry name" value="GULONOLACTONE OXIDASE"/>
    <property type="match status" value="1"/>
</dbReference>
<dbReference type="InterPro" id="IPR050432">
    <property type="entry name" value="FAD-linked_Oxidoreductases_BP"/>
</dbReference>
<organism evidence="10 11">
    <name type="scientific">Artemisia annua</name>
    <name type="common">Sweet wormwood</name>
    <dbReference type="NCBI Taxonomy" id="35608"/>
    <lineage>
        <taxon>Eukaryota</taxon>
        <taxon>Viridiplantae</taxon>
        <taxon>Streptophyta</taxon>
        <taxon>Embryophyta</taxon>
        <taxon>Tracheophyta</taxon>
        <taxon>Spermatophyta</taxon>
        <taxon>Magnoliopsida</taxon>
        <taxon>eudicotyledons</taxon>
        <taxon>Gunneridae</taxon>
        <taxon>Pentapetalae</taxon>
        <taxon>asterids</taxon>
        <taxon>campanulids</taxon>
        <taxon>Asterales</taxon>
        <taxon>Asteraceae</taxon>
        <taxon>Asteroideae</taxon>
        <taxon>Anthemideae</taxon>
        <taxon>Artemisiinae</taxon>
        <taxon>Artemisia</taxon>
    </lineage>
</organism>
<evidence type="ECO:0000313" key="11">
    <source>
        <dbReference type="Proteomes" id="UP000245207"/>
    </source>
</evidence>
<keyword evidence="4" id="KW-0285">Flavoprotein</keyword>
<comment type="cofactor">
    <cofactor evidence="1">
        <name>FAD</name>
        <dbReference type="ChEBI" id="CHEBI:57692"/>
    </cofactor>
</comment>
<dbReference type="SUPFAM" id="SSF56176">
    <property type="entry name" value="FAD-binding/transporter-associated domain-like"/>
    <property type="match status" value="1"/>
</dbReference>
<evidence type="ECO:0000259" key="9">
    <source>
        <dbReference type="PROSITE" id="PS51387"/>
    </source>
</evidence>
<comment type="catalytic activity">
    <reaction evidence="7">
        <text>N(6)-dimethylallyladenine + A + H2O = 3-methyl-2-butenal + adenine + AH2</text>
        <dbReference type="Rhea" id="RHEA:13625"/>
        <dbReference type="ChEBI" id="CHEBI:13193"/>
        <dbReference type="ChEBI" id="CHEBI:15377"/>
        <dbReference type="ChEBI" id="CHEBI:15825"/>
        <dbReference type="ChEBI" id="CHEBI:16708"/>
        <dbReference type="ChEBI" id="CHEBI:17499"/>
        <dbReference type="ChEBI" id="CHEBI:17660"/>
        <dbReference type="EC" id="1.5.99.12"/>
    </reaction>
</comment>
<reference evidence="10 11" key="1">
    <citation type="journal article" date="2018" name="Mol. Plant">
        <title>The genome of Artemisia annua provides insight into the evolution of Asteraceae family and artemisinin biosynthesis.</title>
        <authorList>
            <person name="Shen Q."/>
            <person name="Zhang L."/>
            <person name="Liao Z."/>
            <person name="Wang S."/>
            <person name="Yan T."/>
            <person name="Shi P."/>
            <person name="Liu M."/>
            <person name="Fu X."/>
            <person name="Pan Q."/>
            <person name="Wang Y."/>
            <person name="Lv Z."/>
            <person name="Lu X."/>
            <person name="Zhang F."/>
            <person name="Jiang W."/>
            <person name="Ma Y."/>
            <person name="Chen M."/>
            <person name="Hao X."/>
            <person name="Li L."/>
            <person name="Tang Y."/>
            <person name="Lv G."/>
            <person name="Zhou Y."/>
            <person name="Sun X."/>
            <person name="Brodelius P.E."/>
            <person name="Rose J.K.C."/>
            <person name="Tang K."/>
        </authorList>
    </citation>
    <scope>NUCLEOTIDE SEQUENCE [LARGE SCALE GENOMIC DNA]</scope>
    <source>
        <strain evidence="11">cv. Huhao1</strain>
        <tissue evidence="10">Leaf</tissue>
    </source>
</reference>
<evidence type="ECO:0000256" key="2">
    <source>
        <dbReference type="ARBA" id="ARBA00005466"/>
    </source>
</evidence>
<dbReference type="InterPro" id="IPR016170">
    <property type="entry name" value="Cytok_DH_C_sf"/>
</dbReference>
<evidence type="ECO:0000256" key="6">
    <source>
        <dbReference type="ARBA" id="ARBA00023002"/>
    </source>
</evidence>
<dbReference type="InterPro" id="IPR006093">
    <property type="entry name" value="Oxy_OxRdtase_FAD_BS"/>
</dbReference>
<evidence type="ECO:0000256" key="8">
    <source>
        <dbReference type="SAM" id="SignalP"/>
    </source>
</evidence>
<dbReference type="EMBL" id="PKPP01006602">
    <property type="protein sequence ID" value="PWA55986.1"/>
    <property type="molecule type" value="Genomic_DNA"/>
</dbReference>
<dbReference type="InterPro" id="IPR016164">
    <property type="entry name" value="FAD-linked_Oxase-like_C"/>
</dbReference>
<gene>
    <name evidence="10" type="ORF">CTI12_AA423130</name>
</gene>
<protein>
    <recommendedName>
        <fullName evidence="3">cytokinin dehydrogenase</fullName>
        <ecNumber evidence="3">1.5.99.12</ecNumber>
    </recommendedName>
</protein>
<dbReference type="Gene3D" id="3.30.43.10">
    <property type="entry name" value="Uridine Diphospho-n-acetylenolpyruvylglucosamine Reductase, domain 2"/>
    <property type="match status" value="1"/>
</dbReference>
<dbReference type="InterPro" id="IPR016166">
    <property type="entry name" value="FAD-bd_PCMH"/>
</dbReference>
<sequence>MAKPHVLRGCIILLYMINTSLSSLPNQTLSLEIASKLFSDATSINEASSDFGKLFQEIPSSVFHPSTTSEISQLIRSSYTSTSPFKIAARGRGHSVGGQAMAKDGVVVEMASLNSGIRVCESEDLGSYADVGGEQLWIDVLSTTMKHGLAPVSWTDYLYLSVGGTLSNGGISGQSFLHGPQITNVLEMDVITGKGDFVTCSKSKNSDLFYAVLGGLGQFGIVTRARIVLQKAPERVKWVRMIYEDFATFTKDQEHLISLNQGPNYVEGSLITKKSPANNWRSSFFSYHDEAKINSLASKHGIVYSLEVVKYYDESNIQTVDEELDEMFKGLSFKEDFIYKKDVSFTDFLDRVRIEELKLHSKGLWDVYHPWLNLFVPKSRILEFNQRIFIDILQKENKSSGPFLVYPMNRKKWDDRMSAVISDDDADVFYTVGLLHSARNVEDAKIIDDQNKRILKLCDELGINIKQYLPRYYKTKEEWMKHFGGKWSQFEEMKANYDPKMILSPGQRIFNFS</sequence>
<dbReference type="GO" id="GO:0009690">
    <property type="term" value="P:cytokinin metabolic process"/>
    <property type="evidence" value="ECO:0007669"/>
    <property type="project" value="InterPro"/>
</dbReference>
<dbReference type="PANTHER" id="PTHR13878:SF168">
    <property type="entry name" value="CYTOKININ DEHYDROGENASE"/>
    <property type="match status" value="1"/>
</dbReference>
<dbReference type="STRING" id="35608.A0A2U1M400"/>
<feature type="chain" id="PRO_5015744509" description="cytokinin dehydrogenase" evidence="8">
    <location>
        <begin position="23"/>
        <end position="513"/>
    </location>
</feature>
<keyword evidence="5" id="KW-0274">FAD</keyword>
<dbReference type="OrthoDB" id="415825at2759"/>
<feature type="signal peptide" evidence="8">
    <location>
        <begin position="1"/>
        <end position="22"/>
    </location>
</feature>
<dbReference type="InterPro" id="IPR016169">
    <property type="entry name" value="FAD-bd_PCMH_sub2"/>
</dbReference>
<name>A0A2U1M400_ARTAN</name>
<dbReference type="EC" id="1.5.99.12" evidence="3"/>
<dbReference type="PROSITE" id="PS00862">
    <property type="entry name" value="OX2_COVAL_FAD"/>
    <property type="match status" value="1"/>
</dbReference>
<dbReference type="AlphaFoldDB" id="A0A2U1M400"/>
<feature type="domain" description="FAD-binding PCMH-type" evidence="9">
    <location>
        <begin position="55"/>
        <end position="232"/>
    </location>
</feature>
<dbReference type="Proteomes" id="UP000245207">
    <property type="component" value="Unassembled WGS sequence"/>
</dbReference>
<dbReference type="Pfam" id="PF09265">
    <property type="entry name" value="Cytokin-bind"/>
    <property type="match status" value="1"/>
</dbReference>
<dbReference type="Pfam" id="PF01565">
    <property type="entry name" value="FAD_binding_4"/>
    <property type="match status" value="1"/>
</dbReference>
<dbReference type="GO" id="GO:0019139">
    <property type="term" value="F:cytokinin dehydrogenase activity"/>
    <property type="evidence" value="ECO:0007669"/>
    <property type="project" value="UniProtKB-EC"/>
</dbReference>
<dbReference type="Gene3D" id="3.40.462.10">
    <property type="entry name" value="FAD-linked oxidases, C-terminal domain"/>
    <property type="match status" value="1"/>
</dbReference>
<accession>A0A2U1M400</accession>
<evidence type="ECO:0000256" key="3">
    <source>
        <dbReference type="ARBA" id="ARBA00011928"/>
    </source>
</evidence>
<dbReference type="InterPro" id="IPR006094">
    <property type="entry name" value="Oxid_FAD_bind_N"/>
</dbReference>
<evidence type="ECO:0000256" key="4">
    <source>
        <dbReference type="ARBA" id="ARBA00022630"/>
    </source>
</evidence>
<evidence type="ECO:0000256" key="5">
    <source>
        <dbReference type="ARBA" id="ARBA00022827"/>
    </source>
</evidence>
<dbReference type="Gene3D" id="3.30.465.10">
    <property type="match status" value="1"/>
</dbReference>
<keyword evidence="8" id="KW-0732">Signal</keyword>
<dbReference type="InterPro" id="IPR016167">
    <property type="entry name" value="FAD-bd_PCMH_sub1"/>
</dbReference>
<proteinExistence type="inferred from homology"/>
<evidence type="ECO:0000256" key="1">
    <source>
        <dbReference type="ARBA" id="ARBA00001974"/>
    </source>
</evidence>